<dbReference type="SUPFAM" id="SSF81343">
    <property type="entry name" value="Fumarate reductase respiratory complex transmembrane subunits"/>
    <property type="match status" value="1"/>
</dbReference>
<protein>
    <submittedName>
        <fullName evidence="6">Fumarate reductase subunit C</fullName>
    </submittedName>
</protein>
<feature type="transmembrane region" description="Helical" evidence="5">
    <location>
        <begin position="101"/>
        <end position="124"/>
    </location>
</feature>
<name>A0A2Z4ADR8_9BACT</name>
<evidence type="ECO:0000256" key="3">
    <source>
        <dbReference type="ARBA" id="ARBA00022989"/>
    </source>
</evidence>
<dbReference type="Gene3D" id="1.20.1300.10">
    <property type="entry name" value="Fumarate reductase/succinate dehydrogenase, transmembrane subunit"/>
    <property type="match status" value="1"/>
</dbReference>
<dbReference type="AlphaFoldDB" id="A0A2Z4ADR8"/>
<evidence type="ECO:0000313" key="7">
    <source>
        <dbReference type="Proteomes" id="UP000247465"/>
    </source>
</evidence>
<feature type="transmembrane region" description="Helical" evidence="5">
    <location>
        <begin position="55"/>
        <end position="80"/>
    </location>
</feature>
<reference evidence="6 7" key="1">
    <citation type="submission" date="2018-06" db="EMBL/GenBank/DDBJ databases">
        <title>Draft Genome Sequence of a Novel Marine Bacterium Related to the Verrucomicrobia.</title>
        <authorList>
            <person name="Vosseberg J."/>
            <person name="Martijn J."/>
            <person name="Ettema T.J.G."/>
        </authorList>
    </citation>
    <scope>NUCLEOTIDE SEQUENCE [LARGE SCALE GENOMIC DNA]</scope>
    <source>
        <strain evidence="6">TARA_B100001123</strain>
    </source>
</reference>
<gene>
    <name evidence="6" type="primary">frdC</name>
    <name evidence="6" type="ORF">DF168_00735</name>
</gene>
<feature type="transmembrane region" description="Helical" evidence="5">
    <location>
        <begin position="21"/>
        <end position="49"/>
    </location>
</feature>
<organism evidence="6 7">
    <name type="scientific">Candidatus Moanibacter tarae</name>
    <dbReference type="NCBI Taxonomy" id="2200854"/>
    <lineage>
        <taxon>Bacteria</taxon>
        <taxon>Pseudomonadati</taxon>
        <taxon>Verrucomicrobiota</taxon>
        <taxon>Opitutia</taxon>
        <taxon>Puniceicoccales</taxon>
        <taxon>Puniceicoccales incertae sedis</taxon>
        <taxon>Candidatus Moanibacter</taxon>
    </lineage>
</organism>
<keyword evidence="2 5" id="KW-0812">Transmembrane</keyword>
<dbReference type="GO" id="GO:0016020">
    <property type="term" value="C:membrane"/>
    <property type="evidence" value="ECO:0007669"/>
    <property type="project" value="InterPro"/>
</dbReference>
<keyword evidence="1" id="KW-1003">Cell membrane</keyword>
<evidence type="ECO:0000256" key="2">
    <source>
        <dbReference type="ARBA" id="ARBA00022692"/>
    </source>
</evidence>
<keyword evidence="4 5" id="KW-0472">Membrane</keyword>
<evidence type="ECO:0000313" key="6">
    <source>
        <dbReference type="EMBL" id="AWT59545.1"/>
    </source>
</evidence>
<evidence type="ECO:0000256" key="4">
    <source>
        <dbReference type="ARBA" id="ARBA00023136"/>
    </source>
</evidence>
<evidence type="ECO:0000256" key="5">
    <source>
        <dbReference type="SAM" id="Phobius"/>
    </source>
</evidence>
<evidence type="ECO:0000256" key="1">
    <source>
        <dbReference type="ARBA" id="ARBA00022475"/>
    </source>
</evidence>
<keyword evidence="3 5" id="KW-1133">Transmembrane helix</keyword>
<dbReference type="EMBL" id="CP029803">
    <property type="protein sequence ID" value="AWT59545.1"/>
    <property type="molecule type" value="Genomic_DNA"/>
</dbReference>
<proteinExistence type="predicted"/>
<dbReference type="Pfam" id="PF02300">
    <property type="entry name" value="Fumarate_red_C"/>
    <property type="match status" value="1"/>
</dbReference>
<dbReference type="Proteomes" id="UP000247465">
    <property type="component" value="Chromosome"/>
</dbReference>
<sequence length="127" mass="14718">MMESREYTPKMPGNWWWKRKTYFLFMVRELTCVFVGGYALFLLLLVARLNDPEAFAAFLDSPILVILQCIALPLVLYHSITWINLTPKVVVLRKGEERVSPLLIAGANYIIWAVLSSIILWVVFLDR</sequence>
<dbReference type="InterPro" id="IPR003510">
    <property type="entry name" value="Fumarate_red_C"/>
</dbReference>
<accession>A0A2Z4ADR8</accession>
<dbReference type="KEGG" id="mtar:DF168_00735"/>
<dbReference type="InterPro" id="IPR034804">
    <property type="entry name" value="SQR/QFR_C/D"/>
</dbReference>